<organism evidence="2 3">
    <name type="scientific">Parascaris equorum</name>
    <name type="common">Equine roundworm</name>
    <dbReference type="NCBI Taxonomy" id="6256"/>
    <lineage>
        <taxon>Eukaryota</taxon>
        <taxon>Metazoa</taxon>
        <taxon>Ecdysozoa</taxon>
        <taxon>Nematoda</taxon>
        <taxon>Chromadorea</taxon>
        <taxon>Rhabditida</taxon>
        <taxon>Spirurina</taxon>
        <taxon>Ascaridomorpha</taxon>
        <taxon>Ascaridoidea</taxon>
        <taxon>Ascarididae</taxon>
        <taxon>Parascaris</taxon>
    </lineage>
</organism>
<dbReference type="PANTHER" id="PTHR15337:SF11">
    <property type="entry name" value="THIOREDOXIN DOMAIN-CONTAINING PROTEIN"/>
    <property type="match status" value="1"/>
</dbReference>
<dbReference type="InterPro" id="IPR036249">
    <property type="entry name" value="Thioredoxin-like_sf"/>
</dbReference>
<evidence type="ECO:0000313" key="2">
    <source>
        <dbReference type="Proteomes" id="UP000887564"/>
    </source>
</evidence>
<dbReference type="Proteomes" id="UP000887564">
    <property type="component" value="Unplaced"/>
</dbReference>
<sequence>NDGTYKDYLRIISGFGDDIEWVKWSEAKEQAKTLKKPIFLLIHKSWCGACQAIARCYINARLFQLIAALKSTFRSSTDRDEFVKLSKKFVMVNTEDDEEPNDERYSPDGQYIPRIFFLGSSL</sequence>
<dbReference type="GO" id="GO:0005783">
    <property type="term" value="C:endoplasmic reticulum"/>
    <property type="evidence" value="ECO:0007669"/>
    <property type="project" value="TreeGrafter"/>
</dbReference>
<keyword evidence="1" id="KW-0732">Signal</keyword>
<name>A0A914RNC5_PAREQ</name>
<proteinExistence type="predicted"/>
<dbReference type="Gene3D" id="3.40.30.10">
    <property type="entry name" value="Glutaredoxin"/>
    <property type="match status" value="1"/>
</dbReference>
<dbReference type="PANTHER" id="PTHR15337">
    <property type="entry name" value="ANTERIOR GRADIENT PROTEIN-RELATED"/>
    <property type="match status" value="1"/>
</dbReference>
<keyword evidence="2" id="KW-1185">Reference proteome</keyword>
<dbReference type="WBParaSite" id="PEQ_0000339501-mRNA-1">
    <property type="protein sequence ID" value="PEQ_0000339501-mRNA-1"/>
    <property type="gene ID" value="PEQ_0000339501"/>
</dbReference>
<dbReference type="Pfam" id="PF13899">
    <property type="entry name" value="Thioredoxin_7"/>
    <property type="match status" value="1"/>
</dbReference>
<dbReference type="SUPFAM" id="SSF52833">
    <property type="entry name" value="Thioredoxin-like"/>
    <property type="match status" value="1"/>
</dbReference>
<dbReference type="AlphaFoldDB" id="A0A914RNC5"/>
<evidence type="ECO:0000256" key="1">
    <source>
        <dbReference type="ARBA" id="ARBA00022729"/>
    </source>
</evidence>
<accession>A0A914RNC5</accession>
<reference evidence="3" key="1">
    <citation type="submission" date="2022-11" db="UniProtKB">
        <authorList>
            <consortium name="WormBaseParasite"/>
        </authorList>
    </citation>
    <scope>IDENTIFICATION</scope>
</reference>
<dbReference type="InterPro" id="IPR017937">
    <property type="entry name" value="Thioredoxin_CS"/>
</dbReference>
<dbReference type="PROSITE" id="PS00194">
    <property type="entry name" value="THIOREDOXIN_1"/>
    <property type="match status" value="1"/>
</dbReference>
<evidence type="ECO:0000313" key="3">
    <source>
        <dbReference type="WBParaSite" id="PEQ_0000339501-mRNA-1"/>
    </source>
</evidence>
<protein>
    <submittedName>
        <fullName evidence="3">Thioredoxin domain-containing protein</fullName>
    </submittedName>
</protein>
<dbReference type="InterPro" id="IPR051099">
    <property type="entry name" value="AGR/TXD"/>
</dbReference>